<dbReference type="InterPro" id="IPR011033">
    <property type="entry name" value="PRC_barrel-like_sf"/>
</dbReference>
<evidence type="ECO:0000256" key="1">
    <source>
        <dbReference type="ARBA" id="ARBA00022490"/>
    </source>
</evidence>
<keyword evidence="4 5" id="KW-0143">Chaperone</keyword>
<keyword evidence="2 5" id="KW-0690">Ribosome biogenesis</keyword>
<dbReference type="Gene3D" id="2.40.30.60">
    <property type="entry name" value="RimM"/>
    <property type="match status" value="1"/>
</dbReference>
<evidence type="ECO:0000256" key="3">
    <source>
        <dbReference type="ARBA" id="ARBA00022552"/>
    </source>
</evidence>
<comment type="function">
    <text evidence="5">An accessory protein needed during the final step in the assembly of 30S ribosomal subunit, possibly for assembly of the head region. Essential for efficient processing of 16S rRNA. May be needed both before and after RbfA during the maturation of 16S rRNA. It has affinity for free ribosomal 30S subunits but not for 70S ribosomes.</text>
</comment>
<dbReference type="InterPro" id="IPR011961">
    <property type="entry name" value="RimM"/>
</dbReference>
<dbReference type="EMBL" id="DSZU01000081">
    <property type="protein sequence ID" value="HGV55391.1"/>
    <property type="molecule type" value="Genomic_DNA"/>
</dbReference>
<dbReference type="GO" id="GO:0005737">
    <property type="term" value="C:cytoplasm"/>
    <property type="evidence" value="ECO:0007669"/>
    <property type="project" value="UniProtKB-SubCell"/>
</dbReference>
<dbReference type="GO" id="GO:0005840">
    <property type="term" value="C:ribosome"/>
    <property type="evidence" value="ECO:0007669"/>
    <property type="project" value="InterPro"/>
</dbReference>
<name>A0A832GNN2_9BACT</name>
<feature type="domain" description="RimM N-terminal" evidence="6">
    <location>
        <begin position="14"/>
        <end position="92"/>
    </location>
</feature>
<dbReference type="InterPro" id="IPR036976">
    <property type="entry name" value="RimM_N_sf"/>
</dbReference>
<comment type="caution">
    <text evidence="8">The sequence shown here is derived from an EMBL/GenBank/DDBJ whole genome shotgun (WGS) entry which is preliminary data.</text>
</comment>
<protein>
    <recommendedName>
        <fullName evidence="5">Ribosome maturation factor RimM</fullName>
    </recommendedName>
</protein>
<comment type="subunit">
    <text evidence="5">Binds ribosomal protein uS19.</text>
</comment>
<gene>
    <name evidence="5 8" type="primary">rimM</name>
    <name evidence="8" type="ORF">ENT73_04815</name>
</gene>
<organism evidence="8">
    <name type="scientific">Caldimicrobium thiodismutans</name>
    <dbReference type="NCBI Taxonomy" id="1653476"/>
    <lineage>
        <taxon>Bacteria</taxon>
        <taxon>Pseudomonadati</taxon>
        <taxon>Thermodesulfobacteriota</taxon>
        <taxon>Thermodesulfobacteria</taxon>
        <taxon>Thermodesulfobacteriales</taxon>
        <taxon>Thermodesulfobacteriaceae</taxon>
        <taxon>Caldimicrobium</taxon>
    </lineage>
</organism>
<dbReference type="Gene3D" id="2.30.30.240">
    <property type="entry name" value="PRC-barrel domain"/>
    <property type="match status" value="1"/>
</dbReference>
<dbReference type="NCBIfam" id="TIGR02273">
    <property type="entry name" value="16S_RimM"/>
    <property type="match status" value="1"/>
</dbReference>
<comment type="subcellular location">
    <subcellularLocation>
        <location evidence="5">Cytoplasm</location>
    </subcellularLocation>
</comment>
<sequence>MIPLIERDLLPLFKILSTHGLQGNLKVALLTTNEDLLKELKTVILLDPEKRSFKIKTLQKGPGLQVYILALEGLGYEEAQKLVNKYLYMEIEDLPSLSEEEIYYYQLEGLEVVDKSGKLWGVVSEVMPLGEYELLLVKSPEGGEFYLPLVSHYVEEIDLEKNQIIVRDIKDLVEVQS</sequence>
<dbReference type="GO" id="GO:0043022">
    <property type="term" value="F:ribosome binding"/>
    <property type="evidence" value="ECO:0007669"/>
    <property type="project" value="InterPro"/>
</dbReference>
<feature type="domain" description="PRC-barrel" evidence="7">
    <location>
        <begin position="99"/>
        <end position="172"/>
    </location>
</feature>
<evidence type="ECO:0000313" key="8">
    <source>
        <dbReference type="EMBL" id="HGV55391.1"/>
    </source>
</evidence>
<dbReference type="PANTHER" id="PTHR33692">
    <property type="entry name" value="RIBOSOME MATURATION FACTOR RIMM"/>
    <property type="match status" value="1"/>
</dbReference>
<comment type="similarity">
    <text evidence="5">Belongs to the RimM family.</text>
</comment>
<dbReference type="PANTHER" id="PTHR33692:SF1">
    <property type="entry name" value="RIBOSOME MATURATION FACTOR RIMM"/>
    <property type="match status" value="1"/>
</dbReference>
<evidence type="ECO:0000256" key="5">
    <source>
        <dbReference type="HAMAP-Rule" id="MF_00014"/>
    </source>
</evidence>
<evidence type="ECO:0000256" key="2">
    <source>
        <dbReference type="ARBA" id="ARBA00022517"/>
    </source>
</evidence>
<dbReference type="GO" id="GO:0006364">
    <property type="term" value="P:rRNA processing"/>
    <property type="evidence" value="ECO:0007669"/>
    <property type="project" value="UniProtKB-UniRule"/>
</dbReference>
<proteinExistence type="inferred from homology"/>
<evidence type="ECO:0000256" key="4">
    <source>
        <dbReference type="ARBA" id="ARBA00023186"/>
    </source>
</evidence>
<dbReference type="GO" id="GO:0042274">
    <property type="term" value="P:ribosomal small subunit biogenesis"/>
    <property type="evidence" value="ECO:0007669"/>
    <property type="project" value="UniProtKB-UniRule"/>
</dbReference>
<dbReference type="HAMAP" id="MF_00014">
    <property type="entry name" value="Ribosome_mat_RimM"/>
    <property type="match status" value="1"/>
</dbReference>
<dbReference type="Pfam" id="PF01782">
    <property type="entry name" value="RimM"/>
    <property type="match status" value="1"/>
</dbReference>
<accession>A0A832GNN2</accession>
<dbReference type="InterPro" id="IPR027275">
    <property type="entry name" value="PRC-brl_dom"/>
</dbReference>
<dbReference type="AlphaFoldDB" id="A0A832GNN2"/>
<reference evidence="8" key="1">
    <citation type="journal article" date="2020" name="mSystems">
        <title>Genome- and Community-Level Interaction Insights into Carbon Utilization and Element Cycling Functions of Hydrothermarchaeota in Hydrothermal Sediment.</title>
        <authorList>
            <person name="Zhou Z."/>
            <person name="Liu Y."/>
            <person name="Xu W."/>
            <person name="Pan J."/>
            <person name="Luo Z.H."/>
            <person name="Li M."/>
        </authorList>
    </citation>
    <scope>NUCLEOTIDE SEQUENCE [LARGE SCALE GENOMIC DNA]</scope>
    <source>
        <strain evidence="8">SpSt-605</strain>
    </source>
</reference>
<dbReference type="InterPro" id="IPR002676">
    <property type="entry name" value="RimM_N"/>
</dbReference>
<keyword evidence="3 5" id="KW-0698">rRNA processing</keyword>
<dbReference type="Pfam" id="PF05239">
    <property type="entry name" value="PRC"/>
    <property type="match status" value="1"/>
</dbReference>
<evidence type="ECO:0000259" key="6">
    <source>
        <dbReference type="Pfam" id="PF01782"/>
    </source>
</evidence>
<evidence type="ECO:0000259" key="7">
    <source>
        <dbReference type="Pfam" id="PF05239"/>
    </source>
</evidence>
<dbReference type="InterPro" id="IPR009000">
    <property type="entry name" value="Transl_B-barrel_sf"/>
</dbReference>
<dbReference type="SUPFAM" id="SSF50346">
    <property type="entry name" value="PRC-barrel domain"/>
    <property type="match status" value="1"/>
</dbReference>
<keyword evidence="1 5" id="KW-0963">Cytoplasm</keyword>
<dbReference type="SUPFAM" id="SSF50447">
    <property type="entry name" value="Translation proteins"/>
    <property type="match status" value="1"/>
</dbReference>
<comment type="domain">
    <text evidence="5">The PRC barrel domain binds ribosomal protein uS19.</text>
</comment>